<dbReference type="EMBL" id="CP065713">
    <property type="protein sequence ID" value="QPT09801.1"/>
    <property type="molecule type" value="Genomic_DNA"/>
</dbReference>
<accession>A0A411LLN0</accession>
<evidence type="ECO:0000313" key="4">
    <source>
        <dbReference type="EMBL" id="QPT09801.1"/>
    </source>
</evidence>
<evidence type="ECO:0000256" key="1">
    <source>
        <dbReference type="ARBA" id="ARBA00022679"/>
    </source>
</evidence>
<dbReference type="AlphaFoldDB" id="A0A411LLN0"/>
<dbReference type="InterPro" id="IPR037143">
    <property type="entry name" value="4-PPantetheinyl_Trfase_dom_sf"/>
</dbReference>
<dbReference type="SUPFAM" id="SSF56214">
    <property type="entry name" value="4'-phosphopantetheinyl transferase"/>
    <property type="match status" value="1"/>
</dbReference>
<proteinExistence type="predicted"/>
<evidence type="ECO:0000313" key="3">
    <source>
        <dbReference type="EMBL" id="NNG58647.1"/>
    </source>
</evidence>
<dbReference type="GeneID" id="78527946"/>
<reference evidence="3 5" key="1">
    <citation type="submission" date="2020-05" db="EMBL/GenBank/DDBJ databases">
        <title>Draft Genome Sequences of Sphingomonas sp. Isolated from the International Space Station.</title>
        <authorList>
            <person name="Bijlani S."/>
            <person name="Singh N.K."/>
            <person name="Mason C.E."/>
            <person name="Wang C.C."/>
            <person name="Venkateswaran K."/>
        </authorList>
    </citation>
    <scope>NUCLEOTIDE SEQUENCE [LARGE SCALE GENOMIC DNA]</scope>
    <source>
        <strain evidence="3 5">FKI-L5-BR-P1</strain>
    </source>
</reference>
<dbReference type="EMBL" id="JABEOU010000040">
    <property type="protein sequence ID" value="NNG58647.1"/>
    <property type="molecule type" value="Genomic_DNA"/>
</dbReference>
<dbReference type="Proteomes" id="UP000594836">
    <property type="component" value="Chromosome"/>
</dbReference>
<reference evidence="4 6" key="2">
    <citation type="submission" date="2020-12" db="EMBL/GenBank/DDBJ databases">
        <title>FDA dAtabase for Regulatory Grade micrObial Sequences (FDA-ARGOS): Supporting development and validation of Infectious Disease Dx tests.</title>
        <authorList>
            <person name="Sproer C."/>
            <person name="Gronow S."/>
            <person name="Severitt S."/>
            <person name="Schroder I."/>
            <person name="Tallon L."/>
            <person name="Sadzewicz L."/>
            <person name="Zhao X."/>
            <person name="Boylan J."/>
            <person name="Ott S."/>
            <person name="Bowen H."/>
            <person name="Vavikolanu K."/>
            <person name="Mehta A."/>
            <person name="Aluvathingal J."/>
            <person name="Nadendla S."/>
            <person name="Lowell S."/>
            <person name="Myers T."/>
            <person name="Yan Y."/>
            <person name="Sichtig H."/>
        </authorList>
    </citation>
    <scope>NUCLEOTIDE SEQUENCE [LARGE SCALE GENOMIC DNA]</scope>
    <source>
        <strain evidence="4 6">FDAARGOS_881</strain>
    </source>
</reference>
<dbReference type="RefSeq" id="WP_037568363.1">
    <property type="nucleotide sequence ID" value="NZ_AP023323.1"/>
</dbReference>
<dbReference type="Gene3D" id="3.90.470.20">
    <property type="entry name" value="4'-phosphopantetheinyl transferase domain"/>
    <property type="match status" value="1"/>
</dbReference>
<dbReference type="GO" id="GO:0000287">
    <property type="term" value="F:magnesium ion binding"/>
    <property type="evidence" value="ECO:0007669"/>
    <property type="project" value="InterPro"/>
</dbReference>
<keyword evidence="1 3" id="KW-0808">Transferase</keyword>
<gene>
    <name evidence="3" type="ORF">HKX06_14850</name>
    <name evidence="4" type="ORF">I6G38_06010</name>
</gene>
<feature type="domain" description="4'-phosphopantetheinyl transferase" evidence="2">
    <location>
        <begin position="82"/>
        <end position="150"/>
    </location>
</feature>
<dbReference type="GO" id="GO:0008897">
    <property type="term" value="F:holo-[acyl-carrier-protein] synthase activity"/>
    <property type="evidence" value="ECO:0007669"/>
    <property type="project" value="InterPro"/>
</dbReference>
<name>A0A411LLN0_SPHPI</name>
<dbReference type="InterPro" id="IPR008278">
    <property type="entry name" value="4-PPantetheinyl_Trfase_dom"/>
</dbReference>
<dbReference type="Proteomes" id="UP000550136">
    <property type="component" value="Unassembled WGS sequence"/>
</dbReference>
<evidence type="ECO:0000259" key="2">
    <source>
        <dbReference type="Pfam" id="PF01648"/>
    </source>
</evidence>
<evidence type="ECO:0000313" key="6">
    <source>
        <dbReference type="Proteomes" id="UP000594836"/>
    </source>
</evidence>
<dbReference type="Pfam" id="PF01648">
    <property type="entry name" value="ACPS"/>
    <property type="match status" value="1"/>
</dbReference>
<evidence type="ECO:0000313" key="5">
    <source>
        <dbReference type="Proteomes" id="UP000550136"/>
    </source>
</evidence>
<dbReference type="OrthoDB" id="9808281at2"/>
<protein>
    <submittedName>
        <fullName evidence="3">4'-phosphopantetheinyl transferase superfamily protein</fullName>
    </submittedName>
</protein>
<organism evidence="3 5">
    <name type="scientific">Sphingomonas paucimobilis</name>
    <name type="common">Pseudomonas paucimobilis</name>
    <dbReference type="NCBI Taxonomy" id="13689"/>
    <lineage>
        <taxon>Bacteria</taxon>
        <taxon>Pseudomonadati</taxon>
        <taxon>Pseudomonadota</taxon>
        <taxon>Alphaproteobacteria</taxon>
        <taxon>Sphingomonadales</taxon>
        <taxon>Sphingomonadaceae</taxon>
        <taxon>Sphingomonas</taxon>
    </lineage>
</organism>
<sequence length="202" mass="21401">MLARPDPPCSPEGALALCLRDLMTVPCGEAMAADLGKGRTLLLAPSAADRDAAAVRMAGRATVVSRSSTSACHAVAWARGGRIGLDVETVSRVALNANVDDPWLADSERHSVIAAADPVIELACRWVLREAYGKALGVGLALPLDRLVFHGRGGRIVLKTPWPSDGWDFALYRRGETLCAVAHHAMPTAPWGRNPPGPVAER</sequence>